<dbReference type="STRING" id="243230.DR_0798"/>
<dbReference type="HOGENOM" id="CLU_013985_3_2_0"/>
<keyword evidence="3" id="KW-1185">Reference proteome</keyword>
<dbReference type="AlphaFoldDB" id="Q9RW71"/>
<dbReference type="KEGG" id="dra:DR_0798"/>
<name>Q9RW71_DEIRA</name>
<dbReference type="PANTHER" id="PTHR43415">
    <property type="entry name" value="SPERMIDINE N(1)-ACETYLTRANSFERASE"/>
    <property type="match status" value="1"/>
</dbReference>
<sequence>MCRAVLPASLTMMPELTLRERRPEDLPIQWHWEHEQPRPAWKLWDAPYFHEPSQPSTLGLAEYCAKMNEQGSEGLRIIALDDRCIGEISRFQEKPRDSGWWEIGVLIYDPAHWGGGFGRQALRLWTDATFAETDAHLITLTTWSGNERMVRAAQRAGYRECARIPEARLWQGQRWDSVKLGILRREWENGRHEHVPTPTEHPPRTAR</sequence>
<reference evidence="2 3" key="1">
    <citation type="journal article" date="1999" name="Science">
        <title>Genome sequence of the radioresistant bacterium Deinococcus radiodurans R1.</title>
        <authorList>
            <person name="White O."/>
            <person name="Eisen J.A."/>
            <person name="Heidelberg J.F."/>
            <person name="Hickey E.K."/>
            <person name="Peterson J.D."/>
            <person name="Dodson R.J."/>
            <person name="Haft D.H."/>
            <person name="Gwinn M.L."/>
            <person name="Nelson W.C."/>
            <person name="Richardson D.L."/>
            <person name="Moffat K.S."/>
            <person name="Qin H."/>
            <person name="Jiang L."/>
            <person name="Pamphile W."/>
            <person name="Crosby M."/>
            <person name="Shen M."/>
            <person name="Vamathevan J.J."/>
            <person name="Lam P."/>
            <person name="McDonald L."/>
            <person name="Utterback T."/>
            <person name="Zalewski C."/>
            <person name="Makarova K.S."/>
            <person name="Aravind L."/>
            <person name="Daly M.J."/>
            <person name="Minton K.W."/>
            <person name="Fleischmann R.D."/>
            <person name="Ketchum K.A."/>
            <person name="Nelson K.E."/>
            <person name="Salzberg S."/>
            <person name="Smith H.O."/>
            <person name="Venter J.C."/>
            <person name="Fraser C.M."/>
        </authorList>
    </citation>
    <scope>NUCLEOTIDE SEQUENCE [LARGE SCALE GENOMIC DNA]</scope>
    <source>
        <strain evidence="3">ATCC 13939 / DSM 20539 / JCM 16871 / LMG 4051 / NBRC 15346 / NCIMB 9279 / R1 / VKM B-1422</strain>
    </source>
</reference>
<dbReference type="PaxDb" id="243230-DR_0798"/>
<protein>
    <submittedName>
        <fullName evidence="2">Acetyltransferase, putative</fullName>
    </submittedName>
</protein>
<dbReference type="SUPFAM" id="SSF55729">
    <property type="entry name" value="Acyl-CoA N-acyltransferases (Nat)"/>
    <property type="match status" value="1"/>
</dbReference>
<accession>Q9RW71</accession>
<evidence type="ECO:0000259" key="1">
    <source>
        <dbReference type="PROSITE" id="PS51186"/>
    </source>
</evidence>
<dbReference type="PATRIC" id="fig|243230.17.peg.978"/>
<evidence type="ECO:0000313" key="2">
    <source>
        <dbReference type="EMBL" id="AAF10375.1"/>
    </source>
</evidence>
<dbReference type="EMBL" id="AE000513">
    <property type="protein sequence ID" value="AAF10375.1"/>
    <property type="molecule type" value="Genomic_DNA"/>
</dbReference>
<evidence type="ECO:0000313" key="3">
    <source>
        <dbReference type="Proteomes" id="UP000002524"/>
    </source>
</evidence>
<feature type="domain" description="N-acetyltransferase" evidence="1">
    <location>
        <begin position="16"/>
        <end position="181"/>
    </location>
</feature>
<dbReference type="Pfam" id="PF13302">
    <property type="entry name" value="Acetyltransf_3"/>
    <property type="match status" value="1"/>
</dbReference>
<dbReference type="Gene3D" id="3.40.630.30">
    <property type="match status" value="1"/>
</dbReference>
<dbReference type="PIR" id="A75475">
    <property type="entry name" value="A75475"/>
</dbReference>
<dbReference type="EnsemblBacteria" id="AAF10375">
    <property type="protein sequence ID" value="AAF10375"/>
    <property type="gene ID" value="DR_0798"/>
</dbReference>
<dbReference type="InParanoid" id="Q9RW71"/>
<dbReference type="eggNOG" id="COG1670">
    <property type="taxonomic scope" value="Bacteria"/>
</dbReference>
<dbReference type="Proteomes" id="UP000002524">
    <property type="component" value="Chromosome 1"/>
</dbReference>
<proteinExistence type="predicted"/>
<dbReference type="PROSITE" id="PS51186">
    <property type="entry name" value="GNAT"/>
    <property type="match status" value="1"/>
</dbReference>
<dbReference type="InterPro" id="IPR016181">
    <property type="entry name" value="Acyl_CoA_acyltransferase"/>
</dbReference>
<dbReference type="PANTHER" id="PTHR43415:SF4">
    <property type="entry name" value="N-ACETYLTRANSFERASE DOMAIN-CONTAINING PROTEIN"/>
    <property type="match status" value="1"/>
</dbReference>
<dbReference type="GO" id="GO:0008080">
    <property type="term" value="F:N-acetyltransferase activity"/>
    <property type="evidence" value="ECO:0000318"/>
    <property type="project" value="GO_Central"/>
</dbReference>
<organism evidence="2 3">
    <name type="scientific">Deinococcus radiodurans (strain ATCC 13939 / DSM 20539 / JCM 16871 / CCUG 27074 / LMG 4051 / NBRC 15346 / NCIMB 9279 / VKM B-1422 / R1)</name>
    <dbReference type="NCBI Taxonomy" id="243230"/>
    <lineage>
        <taxon>Bacteria</taxon>
        <taxon>Thermotogati</taxon>
        <taxon>Deinococcota</taxon>
        <taxon>Deinococci</taxon>
        <taxon>Deinococcales</taxon>
        <taxon>Deinococcaceae</taxon>
        <taxon>Deinococcus</taxon>
    </lineage>
</organism>
<dbReference type="OrthoDB" id="9795206at2"/>
<dbReference type="InterPro" id="IPR000182">
    <property type="entry name" value="GNAT_dom"/>
</dbReference>
<gene>
    <name evidence="2" type="ordered locus">DR_0798</name>
</gene>